<dbReference type="EMBL" id="JAIWYP010000001">
    <property type="protein sequence ID" value="KAH3878902.1"/>
    <property type="molecule type" value="Genomic_DNA"/>
</dbReference>
<protein>
    <submittedName>
        <fullName evidence="1">Uncharacterized protein</fullName>
    </submittedName>
</protein>
<accession>A0A9D4MJT7</accession>
<organism evidence="1 2">
    <name type="scientific">Dreissena polymorpha</name>
    <name type="common">Zebra mussel</name>
    <name type="synonym">Mytilus polymorpha</name>
    <dbReference type="NCBI Taxonomy" id="45954"/>
    <lineage>
        <taxon>Eukaryota</taxon>
        <taxon>Metazoa</taxon>
        <taxon>Spiralia</taxon>
        <taxon>Lophotrochozoa</taxon>
        <taxon>Mollusca</taxon>
        <taxon>Bivalvia</taxon>
        <taxon>Autobranchia</taxon>
        <taxon>Heteroconchia</taxon>
        <taxon>Euheterodonta</taxon>
        <taxon>Imparidentia</taxon>
        <taxon>Neoheterodontei</taxon>
        <taxon>Myida</taxon>
        <taxon>Dreissenoidea</taxon>
        <taxon>Dreissenidae</taxon>
        <taxon>Dreissena</taxon>
    </lineage>
</organism>
<evidence type="ECO:0000313" key="2">
    <source>
        <dbReference type="Proteomes" id="UP000828390"/>
    </source>
</evidence>
<sequence>MHLHAEYLVYAHNPGGFDFEGSSGAVNVEITCSDSVSNVRETLIVNIINTVRQGPLFHRSRETEVCMLMLGLSSK</sequence>
<reference evidence="1" key="1">
    <citation type="journal article" date="2019" name="bioRxiv">
        <title>The Genome of the Zebra Mussel, Dreissena polymorpha: A Resource for Invasive Species Research.</title>
        <authorList>
            <person name="McCartney M.A."/>
            <person name="Auch B."/>
            <person name="Kono T."/>
            <person name="Mallez S."/>
            <person name="Zhang Y."/>
            <person name="Obille A."/>
            <person name="Becker A."/>
            <person name="Abrahante J.E."/>
            <person name="Garbe J."/>
            <person name="Badalamenti J.P."/>
            <person name="Herman A."/>
            <person name="Mangelson H."/>
            <person name="Liachko I."/>
            <person name="Sullivan S."/>
            <person name="Sone E.D."/>
            <person name="Koren S."/>
            <person name="Silverstein K.A.T."/>
            <person name="Beckman K.B."/>
            <person name="Gohl D.M."/>
        </authorList>
    </citation>
    <scope>NUCLEOTIDE SEQUENCE</scope>
    <source>
        <strain evidence="1">Duluth1</strain>
        <tissue evidence="1">Whole animal</tissue>
    </source>
</reference>
<evidence type="ECO:0000313" key="1">
    <source>
        <dbReference type="EMBL" id="KAH3878902.1"/>
    </source>
</evidence>
<gene>
    <name evidence="1" type="ORF">DPMN_002803</name>
</gene>
<keyword evidence="2" id="KW-1185">Reference proteome</keyword>
<proteinExistence type="predicted"/>
<reference evidence="1" key="2">
    <citation type="submission" date="2020-11" db="EMBL/GenBank/DDBJ databases">
        <authorList>
            <person name="McCartney M.A."/>
            <person name="Auch B."/>
            <person name="Kono T."/>
            <person name="Mallez S."/>
            <person name="Becker A."/>
            <person name="Gohl D.M."/>
            <person name="Silverstein K.A.T."/>
            <person name="Koren S."/>
            <person name="Bechman K.B."/>
            <person name="Herman A."/>
            <person name="Abrahante J.E."/>
            <person name="Garbe J."/>
        </authorList>
    </citation>
    <scope>NUCLEOTIDE SEQUENCE</scope>
    <source>
        <strain evidence="1">Duluth1</strain>
        <tissue evidence="1">Whole animal</tissue>
    </source>
</reference>
<dbReference type="AlphaFoldDB" id="A0A9D4MJT7"/>
<name>A0A9D4MJT7_DREPO</name>
<dbReference type="Proteomes" id="UP000828390">
    <property type="component" value="Unassembled WGS sequence"/>
</dbReference>
<comment type="caution">
    <text evidence="1">The sequence shown here is derived from an EMBL/GenBank/DDBJ whole genome shotgun (WGS) entry which is preliminary data.</text>
</comment>